<reference evidence="2" key="1">
    <citation type="journal article" date="2022" name="Mol. Ecol. Resour.">
        <title>The genomes of chicory, endive, great burdock and yacon provide insights into Asteraceae palaeo-polyploidization history and plant inulin production.</title>
        <authorList>
            <person name="Fan W."/>
            <person name="Wang S."/>
            <person name="Wang H."/>
            <person name="Wang A."/>
            <person name="Jiang F."/>
            <person name="Liu H."/>
            <person name="Zhao H."/>
            <person name="Xu D."/>
            <person name="Zhang Y."/>
        </authorList>
    </citation>
    <scope>NUCLEOTIDE SEQUENCE [LARGE SCALE GENOMIC DNA]</scope>
    <source>
        <strain evidence="2">cv. Punajuju</strain>
    </source>
</reference>
<protein>
    <submittedName>
        <fullName evidence="1">Uncharacterized protein</fullName>
    </submittedName>
</protein>
<reference evidence="1 2" key="2">
    <citation type="journal article" date="2022" name="Mol. Ecol. Resour.">
        <title>The genomes of chicory, endive, great burdock and yacon provide insights into Asteraceae paleo-polyploidization history and plant inulin production.</title>
        <authorList>
            <person name="Fan W."/>
            <person name="Wang S."/>
            <person name="Wang H."/>
            <person name="Wang A."/>
            <person name="Jiang F."/>
            <person name="Liu H."/>
            <person name="Zhao H."/>
            <person name="Xu D."/>
            <person name="Zhang Y."/>
        </authorList>
    </citation>
    <scope>NUCLEOTIDE SEQUENCE [LARGE SCALE GENOMIC DNA]</scope>
    <source>
        <strain evidence="2">cv. Punajuju</strain>
        <tissue evidence="1">Leaves</tissue>
    </source>
</reference>
<name>A0ACB9G6F2_CICIN</name>
<dbReference type="Proteomes" id="UP001055811">
    <property type="component" value="Linkage Group LG02"/>
</dbReference>
<comment type="caution">
    <text evidence="1">The sequence shown here is derived from an EMBL/GenBank/DDBJ whole genome shotgun (WGS) entry which is preliminary data.</text>
</comment>
<organism evidence="1 2">
    <name type="scientific">Cichorium intybus</name>
    <name type="common">Chicory</name>
    <dbReference type="NCBI Taxonomy" id="13427"/>
    <lineage>
        <taxon>Eukaryota</taxon>
        <taxon>Viridiplantae</taxon>
        <taxon>Streptophyta</taxon>
        <taxon>Embryophyta</taxon>
        <taxon>Tracheophyta</taxon>
        <taxon>Spermatophyta</taxon>
        <taxon>Magnoliopsida</taxon>
        <taxon>eudicotyledons</taxon>
        <taxon>Gunneridae</taxon>
        <taxon>Pentapetalae</taxon>
        <taxon>asterids</taxon>
        <taxon>campanulids</taxon>
        <taxon>Asterales</taxon>
        <taxon>Asteraceae</taxon>
        <taxon>Cichorioideae</taxon>
        <taxon>Cichorieae</taxon>
        <taxon>Cichoriinae</taxon>
        <taxon>Cichorium</taxon>
    </lineage>
</organism>
<sequence length="161" mass="18444">MKTTVKENVFTFMSHLCITSIIPTKLRSLLCDFESKSYFPTNSKENNSRNEDTKPQIEMKQETKYGRIVLFGKTVHTRYDLLQELMDAKMASNSGANFGGIRFPYPFQQATPSFDVGEAFAMVMTAFVALAEKIYFFGNSSREEGFNQNRRSSSKLSYDYI</sequence>
<proteinExistence type="predicted"/>
<keyword evidence="2" id="KW-1185">Reference proteome</keyword>
<gene>
    <name evidence="1" type="ORF">L2E82_08472</name>
</gene>
<dbReference type="EMBL" id="CM042010">
    <property type="protein sequence ID" value="KAI3779033.1"/>
    <property type="molecule type" value="Genomic_DNA"/>
</dbReference>
<evidence type="ECO:0000313" key="2">
    <source>
        <dbReference type="Proteomes" id="UP001055811"/>
    </source>
</evidence>
<accession>A0ACB9G6F2</accession>
<evidence type="ECO:0000313" key="1">
    <source>
        <dbReference type="EMBL" id="KAI3779033.1"/>
    </source>
</evidence>